<dbReference type="EMBL" id="LBWB01000018">
    <property type="protein sequence ID" value="KKR00039.1"/>
    <property type="molecule type" value="Genomic_DNA"/>
</dbReference>
<protein>
    <submittedName>
        <fullName evidence="2">Uncharacterized protein</fullName>
    </submittedName>
</protein>
<reference evidence="2 3" key="1">
    <citation type="journal article" date="2015" name="Nature">
        <title>rRNA introns, odd ribosomes, and small enigmatic genomes across a large radiation of phyla.</title>
        <authorList>
            <person name="Brown C.T."/>
            <person name="Hug L.A."/>
            <person name="Thomas B.C."/>
            <person name="Sharon I."/>
            <person name="Castelle C.J."/>
            <person name="Singh A."/>
            <person name="Wilkins M.J."/>
            <person name="Williams K.H."/>
            <person name="Banfield J.F."/>
        </authorList>
    </citation>
    <scope>NUCLEOTIDE SEQUENCE [LARGE SCALE GENOMIC DNA]</scope>
</reference>
<comment type="caution">
    <text evidence="2">The sequence shown here is derived from an EMBL/GenBank/DDBJ whole genome shotgun (WGS) entry which is preliminary data.</text>
</comment>
<evidence type="ECO:0000313" key="3">
    <source>
        <dbReference type="Proteomes" id="UP000033881"/>
    </source>
</evidence>
<accession>A0A0G0M7A7</accession>
<gene>
    <name evidence="2" type="ORF">UT24_C0018G0021</name>
</gene>
<organism evidence="2 3">
    <name type="scientific">Candidatus Woesebacteria bacterium GW2011_GWB1_39_12</name>
    <dbReference type="NCBI Taxonomy" id="1618574"/>
    <lineage>
        <taxon>Bacteria</taxon>
        <taxon>Candidatus Woeseibacteriota</taxon>
    </lineage>
</organism>
<feature type="region of interest" description="Disordered" evidence="1">
    <location>
        <begin position="1"/>
        <end position="22"/>
    </location>
</feature>
<evidence type="ECO:0000256" key="1">
    <source>
        <dbReference type="SAM" id="MobiDB-lite"/>
    </source>
</evidence>
<dbReference type="STRING" id="1618574.UT24_C0018G0021"/>
<dbReference type="AlphaFoldDB" id="A0A0G0M7A7"/>
<sequence length="57" mass="6377">MAGKASKTNVAARREEREAQKNQTCLRCGNQIEMAMMVNGRGKTQMVRMCCQKAQAE</sequence>
<dbReference type="Proteomes" id="UP000033881">
    <property type="component" value="Unassembled WGS sequence"/>
</dbReference>
<name>A0A0G0M7A7_9BACT</name>
<proteinExistence type="predicted"/>
<evidence type="ECO:0000313" key="2">
    <source>
        <dbReference type="EMBL" id="KKR00039.1"/>
    </source>
</evidence>